<evidence type="ECO:0000256" key="4">
    <source>
        <dbReference type="ARBA" id="ARBA00022692"/>
    </source>
</evidence>
<evidence type="ECO:0000256" key="6">
    <source>
        <dbReference type="ARBA" id="ARBA00023136"/>
    </source>
</evidence>
<dbReference type="NCBIfam" id="TIGR00427">
    <property type="entry name" value="NAAT family transporter"/>
    <property type="match status" value="1"/>
</dbReference>
<feature type="transmembrane region" description="Helical" evidence="7">
    <location>
        <begin position="115"/>
        <end position="136"/>
    </location>
</feature>
<dbReference type="AlphaFoldDB" id="A0A7X5J8X7"/>
<comment type="similarity">
    <text evidence="2 7">Belongs to the UPF0056 (MarC) family.</text>
</comment>
<evidence type="ECO:0000256" key="3">
    <source>
        <dbReference type="ARBA" id="ARBA00022475"/>
    </source>
</evidence>
<accession>A0A7X5J8X7</accession>
<organism evidence="8 9">
    <name type="scientific">Pannonibacter tanglangensis</name>
    <dbReference type="NCBI Taxonomy" id="2750084"/>
    <lineage>
        <taxon>Bacteria</taxon>
        <taxon>Pseudomonadati</taxon>
        <taxon>Pseudomonadota</taxon>
        <taxon>Alphaproteobacteria</taxon>
        <taxon>Hyphomicrobiales</taxon>
        <taxon>Stappiaceae</taxon>
        <taxon>Pannonibacter</taxon>
    </lineage>
</organism>
<dbReference type="EMBL" id="JAABLQ010000001">
    <property type="protein sequence ID" value="NBN79184.1"/>
    <property type="molecule type" value="Genomic_DNA"/>
</dbReference>
<evidence type="ECO:0000256" key="2">
    <source>
        <dbReference type="ARBA" id="ARBA00009784"/>
    </source>
</evidence>
<protein>
    <recommendedName>
        <fullName evidence="7">UPF0056 membrane protein</fullName>
    </recommendedName>
</protein>
<evidence type="ECO:0000256" key="5">
    <source>
        <dbReference type="ARBA" id="ARBA00022989"/>
    </source>
</evidence>
<keyword evidence="6 7" id="KW-0472">Membrane</keyword>
<keyword evidence="4 7" id="KW-0812">Transmembrane</keyword>
<dbReference type="GO" id="GO:0005886">
    <property type="term" value="C:plasma membrane"/>
    <property type="evidence" value="ECO:0007669"/>
    <property type="project" value="UniProtKB-SubCell"/>
</dbReference>
<comment type="caution">
    <text evidence="8">The sequence shown here is derived from an EMBL/GenBank/DDBJ whole genome shotgun (WGS) entry which is preliminary data.</text>
</comment>
<feature type="transmembrane region" description="Helical" evidence="7">
    <location>
        <begin position="182"/>
        <end position="206"/>
    </location>
</feature>
<dbReference type="PANTHER" id="PTHR33508">
    <property type="entry name" value="UPF0056 MEMBRANE PROTEIN YHCE"/>
    <property type="match status" value="1"/>
</dbReference>
<dbReference type="RefSeq" id="WP_161676607.1">
    <property type="nucleotide sequence ID" value="NZ_JAABLP010000003.1"/>
</dbReference>
<evidence type="ECO:0000313" key="8">
    <source>
        <dbReference type="EMBL" id="NBN79184.1"/>
    </source>
</evidence>
<dbReference type="InterPro" id="IPR002771">
    <property type="entry name" value="Multi_antbiot-R_MarC"/>
</dbReference>
<sequence length="210" mass="21830">MDQAFFLKMFAALIAIVSPPANLPVFLTLTAGRTPAEQRTVAITAIAGLTIGAVVVSLTGEAVLTLFGISLDAFRLAGGFLILLIAINLVSGEQSNVHHGTDAERRRQAFAGNPGIYPLAVPMLLGPGTITTLIIFRGEAVDRADEIAYAAALGLTILLMAATLLAAPLLGRMMGETATSIMSRIMGMLLAAIAMEMMVASLKVLLPGLA</sequence>
<keyword evidence="5 7" id="KW-1133">Transmembrane helix</keyword>
<dbReference type="Proteomes" id="UP000586722">
    <property type="component" value="Unassembled WGS sequence"/>
</dbReference>
<proteinExistence type="inferred from homology"/>
<feature type="transmembrane region" description="Helical" evidence="7">
    <location>
        <begin position="73"/>
        <end position="90"/>
    </location>
</feature>
<reference evidence="8 9" key="1">
    <citation type="submission" date="2020-01" db="EMBL/GenBank/DDBJ databases">
        <authorList>
            <person name="Peng S.Y."/>
            <person name="Li J."/>
            <person name="Wang M."/>
            <person name="Wang L."/>
            <person name="Wang C.Q."/>
            <person name="Wang J.R."/>
        </authorList>
    </citation>
    <scope>NUCLEOTIDE SEQUENCE [LARGE SCALE GENOMIC DNA]</scope>
    <source>
        <strain evidence="8 9">XCT-53</strain>
    </source>
</reference>
<evidence type="ECO:0000313" key="9">
    <source>
        <dbReference type="Proteomes" id="UP000586722"/>
    </source>
</evidence>
<feature type="transmembrane region" description="Helical" evidence="7">
    <location>
        <begin position="41"/>
        <end position="67"/>
    </location>
</feature>
<evidence type="ECO:0000256" key="1">
    <source>
        <dbReference type="ARBA" id="ARBA00004651"/>
    </source>
</evidence>
<feature type="transmembrane region" description="Helical" evidence="7">
    <location>
        <begin position="6"/>
        <end position="29"/>
    </location>
</feature>
<gene>
    <name evidence="8" type="ORF">GWI72_12975</name>
</gene>
<comment type="subcellular location">
    <subcellularLocation>
        <location evidence="1 7">Cell membrane</location>
        <topology evidence="1 7">Multi-pass membrane protein</topology>
    </subcellularLocation>
</comment>
<keyword evidence="9" id="KW-1185">Reference proteome</keyword>
<name>A0A7X5J8X7_9HYPH</name>
<keyword evidence="3" id="KW-1003">Cell membrane</keyword>
<dbReference type="PANTHER" id="PTHR33508:SF1">
    <property type="entry name" value="UPF0056 MEMBRANE PROTEIN YHCE"/>
    <property type="match status" value="1"/>
</dbReference>
<feature type="transmembrane region" description="Helical" evidence="7">
    <location>
        <begin position="148"/>
        <end position="170"/>
    </location>
</feature>
<evidence type="ECO:0000256" key="7">
    <source>
        <dbReference type="RuleBase" id="RU362048"/>
    </source>
</evidence>
<dbReference type="Pfam" id="PF01914">
    <property type="entry name" value="MarC"/>
    <property type="match status" value="1"/>
</dbReference>